<organism evidence="11 12">
    <name type="scientific">Wenjunlia tyrosinilytica</name>
    <dbReference type="NCBI Taxonomy" id="1544741"/>
    <lineage>
        <taxon>Bacteria</taxon>
        <taxon>Bacillati</taxon>
        <taxon>Actinomycetota</taxon>
        <taxon>Actinomycetes</taxon>
        <taxon>Kitasatosporales</taxon>
        <taxon>Streptomycetaceae</taxon>
        <taxon>Wenjunlia</taxon>
    </lineage>
</organism>
<dbReference type="InterPro" id="IPR036259">
    <property type="entry name" value="MFS_trans_sf"/>
</dbReference>
<name>A0A917ZD77_9ACTN</name>
<evidence type="ECO:0000259" key="10">
    <source>
        <dbReference type="PROSITE" id="PS50850"/>
    </source>
</evidence>
<comment type="similarity">
    <text evidence="2">Belongs to the major facilitator superfamily. TCR/Tet family.</text>
</comment>
<reference evidence="11" key="1">
    <citation type="journal article" date="2014" name="Int. J. Syst. Evol. Microbiol.">
        <title>Complete genome sequence of Corynebacterium casei LMG S-19264T (=DSM 44701T), isolated from a smear-ripened cheese.</title>
        <authorList>
            <consortium name="US DOE Joint Genome Institute (JGI-PGF)"/>
            <person name="Walter F."/>
            <person name="Albersmeier A."/>
            <person name="Kalinowski J."/>
            <person name="Ruckert C."/>
        </authorList>
    </citation>
    <scope>NUCLEOTIDE SEQUENCE</scope>
    <source>
        <strain evidence="11">CGMCC 4.7201</strain>
    </source>
</reference>
<dbReference type="AlphaFoldDB" id="A0A917ZD77"/>
<proteinExistence type="inferred from homology"/>
<evidence type="ECO:0000313" key="12">
    <source>
        <dbReference type="Proteomes" id="UP000641932"/>
    </source>
</evidence>
<feature type="transmembrane region" description="Helical" evidence="9">
    <location>
        <begin position="497"/>
        <end position="515"/>
    </location>
</feature>
<keyword evidence="5 9" id="KW-0812">Transmembrane</keyword>
<feature type="transmembrane region" description="Helical" evidence="9">
    <location>
        <begin position="35"/>
        <end position="60"/>
    </location>
</feature>
<dbReference type="Proteomes" id="UP000641932">
    <property type="component" value="Unassembled WGS sequence"/>
</dbReference>
<feature type="transmembrane region" description="Helical" evidence="9">
    <location>
        <begin position="293"/>
        <end position="312"/>
    </location>
</feature>
<dbReference type="RefSeq" id="WP_189129496.1">
    <property type="nucleotide sequence ID" value="NZ_BMMS01000001.1"/>
</dbReference>
<feature type="region of interest" description="Disordered" evidence="8">
    <location>
        <begin position="673"/>
        <end position="692"/>
    </location>
</feature>
<dbReference type="InterPro" id="IPR020846">
    <property type="entry name" value="MFS_dom"/>
</dbReference>
<comment type="subcellular location">
    <subcellularLocation>
        <location evidence="1">Cell membrane</location>
        <topology evidence="1">Multi-pass membrane protein</topology>
    </subcellularLocation>
</comment>
<feature type="domain" description="Major facilitator superfamily (MFS) profile" evidence="10">
    <location>
        <begin position="38"/>
        <end position="520"/>
    </location>
</feature>
<evidence type="ECO:0000256" key="6">
    <source>
        <dbReference type="ARBA" id="ARBA00022989"/>
    </source>
</evidence>
<keyword evidence="7 9" id="KW-0472">Membrane</keyword>
<evidence type="ECO:0000256" key="9">
    <source>
        <dbReference type="SAM" id="Phobius"/>
    </source>
</evidence>
<dbReference type="Gene3D" id="1.10.10.10">
    <property type="entry name" value="Winged helix-like DNA-binding domain superfamily/Winged helix DNA-binding domain"/>
    <property type="match status" value="1"/>
</dbReference>
<evidence type="ECO:0000256" key="2">
    <source>
        <dbReference type="ARBA" id="ARBA00007520"/>
    </source>
</evidence>
<keyword evidence="4" id="KW-1003">Cell membrane</keyword>
<comment type="caution">
    <text evidence="11">The sequence shown here is derived from an EMBL/GenBank/DDBJ whole genome shotgun (WGS) entry which is preliminary data.</text>
</comment>
<feature type="transmembrane region" description="Helical" evidence="9">
    <location>
        <begin position="357"/>
        <end position="376"/>
    </location>
</feature>
<dbReference type="InterPro" id="IPR036388">
    <property type="entry name" value="WH-like_DNA-bd_sf"/>
</dbReference>
<gene>
    <name evidence="11" type="ORF">GCM10012280_01990</name>
</gene>
<evidence type="ECO:0000256" key="7">
    <source>
        <dbReference type="ARBA" id="ARBA00023136"/>
    </source>
</evidence>
<feature type="transmembrane region" description="Helical" evidence="9">
    <location>
        <begin position="225"/>
        <end position="246"/>
    </location>
</feature>
<feature type="transmembrane region" description="Helical" evidence="9">
    <location>
        <begin position="252"/>
        <end position="272"/>
    </location>
</feature>
<dbReference type="PANTHER" id="PTHR23501">
    <property type="entry name" value="MAJOR FACILITATOR SUPERFAMILY"/>
    <property type="match status" value="1"/>
</dbReference>
<dbReference type="InterPro" id="IPR036390">
    <property type="entry name" value="WH_DNA-bd_sf"/>
</dbReference>
<evidence type="ECO:0000256" key="4">
    <source>
        <dbReference type="ARBA" id="ARBA00022475"/>
    </source>
</evidence>
<dbReference type="PROSITE" id="PS50850">
    <property type="entry name" value="MFS"/>
    <property type="match status" value="1"/>
</dbReference>
<dbReference type="NCBIfam" id="TIGR00711">
    <property type="entry name" value="efflux_EmrB"/>
    <property type="match status" value="1"/>
</dbReference>
<evidence type="ECO:0000256" key="3">
    <source>
        <dbReference type="ARBA" id="ARBA00022448"/>
    </source>
</evidence>
<evidence type="ECO:0000256" key="8">
    <source>
        <dbReference type="SAM" id="MobiDB-lite"/>
    </source>
</evidence>
<reference evidence="11" key="2">
    <citation type="submission" date="2020-09" db="EMBL/GenBank/DDBJ databases">
        <authorList>
            <person name="Sun Q."/>
            <person name="Zhou Y."/>
        </authorList>
    </citation>
    <scope>NUCLEOTIDE SEQUENCE</scope>
    <source>
        <strain evidence="11">CGMCC 4.7201</strain>
    </source>
</reference>
<feature type="transmembrane region" description="Helical" evidence="9">
    <location>
        <begin position="103"/>
        <end position="122"/>
    </location>
</feature>
<dbReference type="Pfam" id="PF07690">
    <property type="entry name" value="MFS_1"/>
    <property type="match status" value="1"/>
</dbReference>
<feature type="compositionally biased region" description="Low complexity" evidence="8">
    <location>
        <begin position="1"/>
        <end position="10"/>
    </location>
</feature>
<dbReference type="SMART" id="SM00347">
    <property type="entry name" value="HTH_MARR"/>
    <property type="match status" value="1"/>
</dbReference>
<dbReference type="CDD" id="cd17502">
    <property type="entry name" value="MFS_Azr1_MDR_like"/>
    <property type="match status" value="1"/>
</dbReference>
<feature type="transmembrane region" description="Helical" evidence="9">
    <location>
        <begin position="161"/>
        <end position="179"/>
    </location>
</feature>
<dbReference type="InterPro" id="IPR004638">
    <property type="entry name" value="EmrB-like"/>
</dbReference>
<feature type="region of interest" description="Disordered" evidence="8">
    <location>
        <begin position="1"/>
        <end position="24"/>
    </location>
</feature>
<evidence type="ECO:0000313" key="11">
    <source>
        <dbReference type="EMBL" id="GGO80332.1"/>
    </source>
</evidence>
<accession>A0A917ZD77</accession>
<dbReference type="InterPro" id="IPR011701">
    <property type="entry name" value="MFS"/>
</dbReference>
<dbReference type="Gene3D" id="1.20.1250.20">
    <property type="entry name" value="MFS general substrate transporter like domains"/>
    <property type="match status" value="1"/>
</dbReference>
<evidence type="ECO:0000256" key="5">
    <source>
        <dbReference type="ARBA" id="ARBA00022692"/>
    </source>
</evidence>
<dbReference type="EMBL" id="BMMS01000001">
    <property type="protein sequence ID" value="GGO80332.1"/>
    <property type="molecule type" value="Genomic_DNA"/>
</dbReference>
<protein>
    <submittedName>
        <fullName evidence="11">EmrB/QacA family drug resistance transporter</fullName>
    </submittedName>
</protein>
<dbReference type="PRINTS" id="PR01036">
    <property type="entry name" value="TCRTETB"/>
</dbReference>
<dbReference type="GO" id="GO:0005886">
    <property type="term" value="C:plasma membrane"/>
    <property type="evidence" value="ECO:0007669"/>
    <property type="project" value="UniProtKB-SubCell"/>
</dbReference>
<feature type="transmembrane region" description="Helical" evidence="9">
    <location>
        <begin position="72"/>
        <end position="91"/>
    </location>
</feature>
<keyword evidence="6 9" id="KW-1133">Transmembrane helix</keyword>
<sequence length="692" mass="74046">MAQDPAHAAAPDPPGLPPAAASVDSAPVEHEPRSVWVVMGALLLGLLLAALDQTIVSTALPTIVSDLGGLEHLSWVVTAYLLASTAATPLWGKLGDMYGRKKLYQGSIVIFLVGSALCGVARNMGELIAFRGIQGLGGGGLIVLSMAIVGDIVPPRDRGRYQGVFGAVFGVTSVLGPLLGGLFVDHLSWRWVFYINLPIGVVALAVIAAVLQIPVRRTKHRIDYLGTFTIASVATCLVLMTSLGGVTWPWDSWQITGLGVLGAVLLVAFVAIERRAVEPVLPLRLFRLRTFTLCSIIGFVVGFAMFGTLTYLPTFLQVVHHVSPTLSGVHMLPMVGGMLVASIGSGQIVSRTGRYKVFPIAGTGIVVIGLLLLYHLDENTGNTVMSLYFLTFGFGLGLVMQVLVLIVQNAVGYQDLGVATSGATFFRSIGASFGVSIFGTIFSNRLTTELADALRGKPLPPGFRPSSLKADPRGLRGLPADLQSAVLHAYSVSITSVFLWAVPVAVVAFVLAWFLKEQPLRGSVTAPDQGETLGTNPVERSSLDEMARGLSLLGCREGRRDLYIRITERAGLDLPPAASWLVLRTNRYGQTDPALLADRVEIPRQVIADAVRQLEERGIAARDGVLLTLTEEGRRVAAKLVEARRESLARLLGDWKPEEHTELAELVDRLSGELCGDDADRPQPRTTARPGV</sequence>
<dbReference type="InterPro" id="IPR000835">
    <property type="entry name" value="HTH_MarR-typ"/>
</dbReference>
<keyword evidence="12" id="KW-1185">Reference proteome</keyword>
<dbReference type="FunFam" id="1.20.1720.10:FF:000004">
    <property type="entry name" value="EmrB/QacA family drug resistance transporter"/>
    <property type="match status" value="1"/>
</dbReference>
<dbReference type="GO" id="GO:0022857">
    <property type="term" value="F:transmembrane transporter activity"/>
    <property type="evidence" value="ECO:0007669"/>
    <property type="project" value="InterPro"/>
</dbReference>
<keyword evidence="3" id="KW-0813">Transport</keyword>
<feature type="transmembrane region" description="Helical" evidence="9">
    <location>
        <begin position="128"/>
        <end position="149"/>
    </location>
</feature>
<dbReference type="SUPFAM" id="SSF103473">
    <property type="entry name" value="MFS general substrate transporter"/>
    <property type="match status" value="1"/>
</dbReference>
<feature type="transmembrane region" description="Helical" evidence="9">
    <location>
        <begin position="332"/>
        <end position="350"/>
    </location>
</feature>
<dbReference type="SUPFAM" id="SSF46785">
    <property type="entry name" value="Winged helix' DNA-binding domain"/>
    <property type="match status" value="1"/>
</dbReference>
<feature type="transmembrane region" description="Helical" evidence="9">
    <location>
        <begin position="388"/>
        <end position="412"/>
    </location>
</feature>
<dbReference type="PANTHER" id="PTHR23501:SF197">
    <property type="entry name" value="COMD"/>
    <property type="match status" value="1"/>
</dbReference>
<feature type="transmembrane region" description="Helical" evidence="9">
    <location>
        <begin position="191"/>
        <end position="213"/>
    </location>
</feature>
<dbReference type="GO" id="GO:0003700">
    <property type="term" value="F:DNA-binding transcription factor activity"/>
    <property type="evidence" value="ECO:0007669"/>
    <property type="project" value="InterPro"/>
</dbReference>
<evidence type="ECO:0000256" key="1">
    <source>
        <dbReference type="ARBA" id="ARBA00004651"/>
    </source>
</evidence>
<dbReference type="Gene3D" id="1.20.1720.10">
    <property type="entry name" value="Multidrug resistance protein D"/>
    <property type="match status" value="1"/>
</dbReference>